<evidence type="ECO:0000256" key="2">
    <source>
        <dbReference type="ARBA" id="ARBA00023125"/>
    </source>
</evidence>
<dbReference type="SUPFAM" id="SSF48498">
    <property type="entry name" value="Tetracyclin repressor-like, C-terminal domain"/>
    <property type="match status" value="1"/>
</dbReference>
<feature type="domain" description="HTH tetR-type" evidence="5">
    <location>
        <begin position="33"/>
        <end position="93"/>
    </location>
</feature>
<dbReference type="GO" id="GO:0000976">
    <property type="term" value="F:transcription cis-regulatory region binding"/>
    <property type="evidence" value="ECO:0007669"/>
    <property type="project" value="TreeGrafter"/>
</dbReference>
<dbReference type="SUPFAM" id="SSF46689">
    <property type="entry name" value="Homeodomain-like"/>
    <property type="match status" value="1"/>
</dbReference>
<dbReference type="eggNOG" id="COG1309">
    <property type="taxonomic scope" value="Bacteria"/>
</dbReference>
<proteinExistence type="predicted"/>
<dbReference type="InterPro" id="IPR011075">
    <property type="entry name" value="TetR_C"/>
</dbReference>
<keyword evidence="1" id="KW-0805">Transcription regulation</keyword>
<organism evidence="6">
    <name type="scientific">Rhodopseudomonas palustris (strain BisB18)</name>
    <dbReference type="NCBI Taxonomy" id="316056"/>
    <lineage>
        <taxon>Bacteria</taxon>
        <taxon>Pseudomonadati</taxon>
        <taxon>Pseudomonadota</taxon>
        <taxon>Alphaproteobacteria</taxon>
        <taxon>Hyphomicrobiales</taxon>
        <taxon>Nitrobacteraceae</taxon>
        <taxon>Rhodopseudomonas</taxon>
    </lineage>
</organism>
<name>Q215L2_RHOPB</name>
<evidence type="ECO:0000259" key="5">
    <source>
        <dbReference type="PROSITE" id="PS50977"/>
    </source>
</evidence>
<evidence type="ECO:0000256" key="1">
    <source>
        <dbReference type="ARBA" id="ARBA00023015"/>
    </source>
</evidence>
<evidence type="ECO:0000313" key="6">
    <source>
        <dbReference type="EMBL" id="ABD87924.1"/>
    </source>
</evidence>
<sequence length="230" mass="25395">MIGFVPWSCAGEAALSTLDTPKRVAGKRVREQERRRQAILDAAFVQFTSEGFAATRLDAVADAAGVAKGTIYLFFKDKEDLFEKTVLAAIGPTLSNLDSVVARADLPFPQLLGQLSDLFRREILETKRREIVRLVIAEGARFPGIAEFYHREVISRGLSIIRKAAQRAQDNGELPSDALVRFPQLLFAPMLISIIWSCVFTQHEPLDVEGMLAAHRDLLLGVPHDGSAKP</sequence>
<dbReference type="InterPro" id="IPR036271">
    <property type="entry name" value="Tet_transcr_reg_TetR-rel_C_sf"/>
</dbReference>
<dbReference type="Pfam" id="PF00440">
    <property type="entry name" value="TetR_N"/>
    <property type="match status" value="1"/>
</dbReference>
<dbReference type="PRINTS" id="PR00455">
    <property type="entry name" value="HTHTETR"/>
</dbReference>
<accession>Q215L2</accession>
<dbReference type="KEGG" id="rpc:RPC_2371"/>
<keyword evidence="2 4" id="KW-0238">DNA-binding</keyword>
<dbReference type="GO" id="GO:0003700">
    <property type="term" value="F:DNA-binding transcription factor activity"/>
    <property type="evidence" value="ECO:0007669"/>
    <property type="project" value="TreeGrafter"/>
</dbReference>
<dbReference type="EMBL" id="CP000301">
    <property type="protein sequence ID" value="ABD87924.1"/>
    <property type="molecule type" value="Genomic_DNA"/>
</dbReference>
<reference evidence="6" key="1">
    <citation type="submission" date="2006-03" db="EMBL/GenBank/DDBJ databases">
        <title>Complete sequence of Rhodopseudomonas palustris BisB18.</title>
        <authorList>
            <consortium name="US DOE Joint Genome Institute"/>
            <person name="Copeland A."/>
            <person name="Lucas S."/>
            <person name="Lapidus A."/>
            <person name="Barry K."/>
            <person name="Detter J.C."/>
            <person name="Glavina del Rio T."/>
            <person name="Hammon N."/>
            <person name="Israni S."/>
            <person name="Dalin E."/>
            <person name="Tice H."/>
            <person name="Pitluck S."/>
            <person name="Chain P."/>
            <person name="Malfatti S."/>
            <person name="Shin M."/>
            <person name="Vergez L."/>
            <person name="Schmutz J."/>
            <person name="Larimer F."/>
            <person name="Land M."/>
            <person name="Hauser L."/>
            <person name="Pelletier D.A."/>
            <person name="Kyrpides N."/>
            <person name="Anderson I."/>
            <person name="Oda Y."/>
            <person name="Harwood C.S."/>
            <person name="Richardson P."/>
        </authorList>
    </citation>
    <scope>NUCLEOTIDE SEQUENCE [LARGE SCALE GENOMIC DNA]</scope>
    <source>
        <strain evidence="6">BisB18</strain>
    </source>
</reference>
<dbReference type="AlphaFoldDB" id="Q215L2"/>
<gene>
    <name evidence="6" type="ordered locus">RPC_2371</name>
</gene>
<dbReference type="PANTHER" id="PTHR30055:SF223">
    <property type="entry name" value="HTH-TYPE TRANSCRIPTIONAL REGULATOR UIDR"/>
    <property type="match status" value="1"/>
</dbReference>
<evidence type="ECO:0000256" key="3">
    <source>
        <dbReference type="ARBA" id="ARBA00023163"/>
    </source>
</evidence>
<dbReference type="FunFam" id="1.10.10.60:FF:000141">
    <property type="entry name" value="TetR family transcriptional regulator"/>
    <property type="match status" value="1"/>
</dbReference>
<dbReference type="Gene3D" id="1.10.10.60">
    <property type="entry name" value="Homeodomain-like"/>
    <property type="match status" value="1"/>
</dbReference>
<dbReference type="PROSITE" id="PS50977">
    <property type="entry name" value="HTH_TETR_2"/>
    <property type="match status" value="1"/>
</dbReference>
<keyword evidence="3" id="KW-0804">Transcription</keyword>
<dbReference type="Gene3D" id="1.10.357.10">
    <property type="entry name" value="Tetracycline Repressor, domain 2"/>
    <property type="match status" value="1"/>
</dbReference>
<evidence type="ECO:0000256" key="4">
    <source>
        <dbReference type="PROSITE-ProRule" id="PRU00335"/>
    </source>
</evidence>
<dbReference type="STRING" id="316056.RPC_2371"/>
<dbReference type="InterPro" id="IPR050109">
    <property type="entry name" value="HTH-type_TetR-like_transc_reg"/>
</dbReference>
<dbReference type="PANTHER" id="PTHR30055">
    <property type="entry name" value="HTH-TYPE TRANSCRIPTIONAL REGULATOR RUTR"/>
    <property type="match status" value="1"/>
</dbReference>
<feature type="DNA-binding region" description="H-T-H motif" evidence="4">
    <location>
        <begin position="56"/>
        <end position="75"/>
    </location>
</feature>
<dbReference type="OrthoDB" id="7185252at2"/>
<dbReference type="InterPro" id="IPR001647">
    <property type="entry name" value="HTH_TetR"/>
</dbReference>
<dbReference type="HOGENOM" id="CLU_069356_27_2_5"/>
<dbReference type="Pfam" id="PF16859">
    <property type="entry name" value="TetR_C_11"/>
    <property type="match status" value="1"/>
</dbReference>
<dbReference type="InterPro" id="IPR009057">
    <property type="entry name" value="Homeodomain-like_sf"/>
</dbReference>
<protein>
    <submittedName>
        <fullName evidence="6">Transcriptional regulator, TetR family</fullName>
    </submittedName>
</protein>